<name>A0A1X6PGR9_PORUM</name>
<organism evidence="1 2">
    <name type="scientific">Porphyra umbilicalis</name>
    <name type="common">Purple laver</name>
    <name type="synonym">Red alga</name>
    <dbReference type="NCBI Taxonomy" id="2786"/>
    <lineage>
        <taxon>Eukaryota</taxon>
        <taxon>Rhodophyta</taxon>
        <taxon>Bangiophyceae</taxon>
        <taxon>Bangiales</taxon>
        <taxon>Bangiaceae</taxon>
        <taxon>Porphyra</taxon>
    </lineage>
</organism>
<gene>
    <name evidence="1" type="ORF">BU14_0060s0030</name>
</gene>
<keyword evidence="2" id="KW-1185">Reference proteome</keyword>
<protein>
    <submittedName>
        <fullName evidence="1">Uncharacterized protein</fullName>
    </submittedName>
</protein>
<dbReference type="InterPro" id="IPR019198">
    <property type="entry name" value="Beta_propeller_containing"/>
</dbReference>
<dbReference type="EMBL" id="KV918781">
    <property type="protein sequence ID" value="OSX80064.1"/>
    <property type="molecule type" value="Genomic_DNA"/>
</dbReference>
<proteinExistence type="predicted"/>
<evidence type="ECO:0000313" key="2">
    <source>
        <dbReference type="Proteomes" id="UP000218209"/>
    </source>
</evidence>
<sequence>MGGGGGGGARTTDVHAFDTAGGGARYVASATIAGRLHQGSDFHERAGVWFVATTSEGRAGATATAVTVSLTLTALALRGPSLVPLGSVAVGGDGKAVVAVRYVGDVAAVLSPRAVTFIDVRDPSRMVTRGALTLPGFCHHLYPLGPALLLGLGQAAGRRASDLTATAFLLTVPAAAADGSAPANPSVVATWTPPPPPARPATGVTSAWSGSGAYGGLVYLPGRRLVVAPLDGLGVWDGAVDAVALRVDPGGEGLPTVAAVAHAGRARTAGRRVAAVSRVAAMGDGRYVWTFAPQSVEVRDVDTWNVTCRTALPEGN</sequence>
<accession>A0A1X6PGR9</accession>
<evidence type="ECO:0000313" key="1">
    <source>
        <dbReference type="EMBL" id="OSX80064.1"/>
    </source>
</evidence>
<dbReference type="Pfam" id="PF09826">
    <property type="entry name" value="Beta_propel"/>
    <property type="match status" value="1"/>
</dbReference>
<dbReference type="Proteomes" id="UP000218209">
    <property type="component" value="Unassembled WGS sequence"/>
</dbReference>
<dbReference type="AlphaFoldDB" id="A0A1X6PGR9"/>
<reference evidence="1 2" key="1">
    <citation type="submission" date="2017-03" db="EMBL/GenBank/DDBJ databases">
        <title>WGS assembly of Porphyra umbilicalis.</title>
        <authorList>
            <person name="Brawley S.H."/>
            <person name="Blouin N.A."/>
            <person name="Ficko-Blean E."/>
            <person name="Wheeler G.L."/>
            <person name="Lohr M."/>
            <person name="Goodson H.V."/>
            <person name="Jenkins J.W."/>
            <person name="Blaby-Haas C.E."/>
            <person name="Helliwell K.E."/>
            <person name="Chan C."/>
            <person name="Marriage T."/>
            <person name="Bhattacharya D."/>
            <person name="Klein A.S."/>
            <person name="Badis Y."/>
            <person name="Brodie J."/>
            <person name="Cao Y."/>
            <person name="Collen J."/>
            <person name="Dittami S.M."/>
            <person name="Gachon C.M."/>
            <person name="Green B.R."/>
            <person name="Karpowicz S."/>
            <person name="Kim J.W."/>
            <person name="Kudahl U."/>
            <person name="Lin S."/>
            <person name="Michel G."/>
            <person name="Mittag M."/>
            <person name="Olson B.J."/>
            <person name="Pangilinan J."/>
            <person name="Peng Y."/>
            <person name="Qiu H."/>
            <person name="Shu S."/>
            <person name="Singer J.T."/>
            <person name="Smith A.G."/>
            <person name="Sprecher B.N."/>
            <person name="Wagner V."/>
            <person name="Wang W."/>
            <person name="Wang Z.-Y."/>
            <person name="Yan J."/>
            <person name="Yarish C."/>
            <person name="Zoeuner-Riek S."/>
            <person name="Zhuang Y."/>
            <person name="Zou Y."/>
            <person name="Lindquist E.A."/>
            <person name="Grimwood J."/>
            <person name="Barry K."/>
            <person name="Rokhsar D.S."/>
            <person name="Schmutz J."/>
            <person name="Stiller J.W."/>
            <person name="Grossman A.R."/>
            <person name="Prochnik S.E."/>
        </authorList>
    </citation>
    <scope>NUCLEOTIDE SEQUENCE [LARGE SCALE GENOMIC DNA]</scope>
    <source>
        <strain evidence="1">4086291</strain>
    </source>
</reference>